<keyword evidence="1" id="KW-0812">Transmembrane</keyword>
<feature type="transmembrane region" description="Helical" evidence="1">
    <location>
        <begin position="38"/>
        <end position="57"/>
    </location>
</feature>
<gene>
    <name evidence="2" type="ORF">SDC9_61129</name>
</gene>
<dbReference type="EMBL" id="VSSQ01002334">
    <property type="protein sequence ID" value="MPM14765.1"/>
    <property type="molecule type" value="Genomic_DNA"/>
</dbReference>
<organism evidence="2">
    <name type="scientific">bioreactor metagenome</name>
    <dbReference type="NCBI Taxonomy" id="1076179"/>
    <lineage>
        <taxon>unclassified sequences</taxon>
        <taxon>metagenomes</taxon>
        <taxon>ecological metagenomes</taxon>
    </lineage>
</organism>
<feature type="transmembrane region" description="Helical" evidence="1">
    <location>
        <begin position="131"/>
        <end position="150"/>
    </location>
</feature>
<proteinExistence type="predicted"/>
<keyword evidence="1" id="KW-0472">Membrane</keyword>
<feature type="transmembrane region" description="Helical" evidence="1">
    <location>
        <begin position="12"/>
        <end position="32"/>
    </location>
</feature>
<feature type="transmembrane region" description="Helical" evidence="1">
    <location>
        <begin position="98"/>
        <end position="125"/>
    </location>
</feature>
<reference evidence="2" key="1">
    <citation type="submission" date="2019-08" db="EMBL/GenBank/DDBJ databases">
        <authorList>
            <person name="Kucharzyk K."/>
            <person name="Murdoch R.W."/>
            <person name="Higgins S."/>
            <person name="Loffler F."/>
        </authorList>
    </citation>
    <scope>NUCLEOTIDE SEQUENCE</scope>
</reference>
<name>A0A644XEZ1_9ZZZZ</name>
<comment type="caution">
    <text evidence="2">The sequence shown here is derived from an EMBL/GenBank/DDBJ whole genome shotgun (WGS) entry which is preliminary data.</text>
</comment>
<evidence type="ECO:0000256" key="1">
    <source>
        <dbReference type="SAM" id="Phobius"/>
    </source>
</evidence>
<sequence length="309" mass="35302">MNKLFFHFFPRMSNILRLLIFIALFGGGIILQALTGNFWAGAVFIICASLLLINKGVDTRLHIERYHHNTEWKTSSREQIEDIIRMDKKLKRWDRTGFEVTSCLGGFLFMVVLSVGFIIIAIGLGERDNNVVFFGGDFVMLFTPHFMSGFKRYDMAGRVILYAKNCLQAAEMIIELDKSVNISYMTLLAENATSKAMYPKEVKLKMTMANAPEEFLGCYGQLSINKVGSTDYPYFYTVLIFKPEFNLRKKFSGIRLRTDAMLKEYSTEQGVEVLVLRQVTTRTSGYSTNEKAVRGILAQTMDVYRQLVP</sequence>
<keyword evidence="1" id="KW-1133">Transmembrane helix</keyword>
<protein>
    <submittedName>
        <fullName evidence="2">Uncharacterized protein</fullName>
    </submittedName>
</protein>
<evidence type="ECO:0000313" key="2">
    <source>
        <dbReference type="EMBL" id="MPM14765.1"/>
    </source>
</evidence>
<dbReference type="AlphaFoldDB" id="A0A644XEZ1"/>
<accession>A0A644XEZ1</accession>